<accession>A0A150XFN6</accession>
<proteinExistence type="predicted"/>
<evidence type="ECO:0008006" key="3">
    <source>
        <dbReference type="Google" id="ProtNLM"/>
    </source>
</evidence>
<comment type="caution">
    <text evidence="1">The sequence shown here is derived from an EMBL/GenBank/DDBJ whole genome shotgun (WGS) entry which is preliminary data.</text>
</comment>
<gene>
    <name evidence="1" type="ORF">AWW68_01850</name>
</gene>
<sequence length="505" mass="57390">MSDHVEQGGRAFCPADLEWEFSDFPVKLSELEFEKSDWGYNSGAWIEISRTQNFRFSARIFGNVQDVQKLNEADFVGSSNVINGQRLFGKDEEGNGFHLSQCCLTNFTISSVNLHTEGAFVQSELEIKSVEIDFVRPSKITKEKNQIRLDWFICSSIPANFSGQTIRSLLLENKKIRIGVDSFEDTPRNYINSSISKDFIKYSQNDLEFLVAKVPRDILKSTWSGICLEFRGDIGNVSSNLIIGVENLISFLLGNRVHYLGHSILEDNKLLNARLISVSGITSECSIESMPPIRFNLQYDWGNFGILLNQLLPEYLLKRDILALDAVLERYWTFFDLPLGANLPVLSSALEILAEKYLKTIDHVKTEYINRALYQELIEEGLSLIADKIVSFEGADIVLSKIKNAHRKGPNEKMTLFYSLIGITLKGMEKKALQLRNQMAHGIPDYSLDKKVQEHLILTRVYQVLFNKTILQILGYRDYYIDYSIQKSPVKNMSVSVGEKSGAKI</sequence>
<organism evidence="1 2">
    <name type="scientific">Roseivirga spongicola</name>
    <dbReference type="NCBI Taxonomy" id="333140"/>
    <lineage>
        <taxon>Bacteria</taxon>
        <taxon>Pseudomonadati</taxon>
        <taxon>Bacteroidota</taxon>
        <taxon>Cytophagia</taxon>
        <taxon>Cytophagales</taxon>
        <taxon>Roseivirgaceae</taxon>
        <taxon>Roseivirga</taxon>
    </lineage>
</organism>
<keyword evidence="2" id="KW-1185">Reference proteome</keyword>
<evidence type="ECO:0000313" key="1">
    <source>
        <dbReference type="EMBL" id="KYG77540.1"/>
    </source>
</evidence>
<reference evidence="1 2" key="1">
    <citation type="submission" date="2016-01" db="EMBL/GenBank/DDBJ databases">
        <title>Genome sequencing of Roseivirga spongicola UST030701-084.</title>
        <authorList>
            <person name="Selvaratnam C."/>
            <person name="Thevarajoo S."/>
            <person name="Goh K.M."/>
            <person name="Ee R."/>
            <person name="Chan K.-G."/>
            <person name="Chong C.S."/>
        </authorList>
    </citation>
    <scope>NUCLEOTIDE SEQUENCE [LARGE SCALE GENOMIC DNA]</scope>
    <source>
        <strain evidence="1 2">UST030701-084</strain>
    </source>
</reference>
<dbReference type="AlphaFoldDB" id="A0A150XFN6"/>
<evidence type="ECO:0000313" key="2">
    <source>
        <dbReference type="Proteomes" id="UP000075606"/>
    </source>
</evidence>
<dbReference type="EMBL" id="LRPC01000001">
    <property type="protein sequence ID" value="KYG77540.1"/>
    <property type="molecule type" value="Genomic_DNA"/>
</dbReference>
<name>A0A150XFN6_9BACT</name>
<protein>
    <recommendedName>
        <fullName evidence="3">ApeA N-terminal domain-containing protein</fullName>
    </recommendedName>
</protein>
<dbReference type="Proteomes" id="UP000075606">
    <property type="component" value="Unassembled WGS sequence"/>
</dbReference>